<keyword evidence="1" id="KW-0732">Signal</keyword>
<organism evidence="2 3">
    <name type="scientific">Parathielavia appendiculata</name>
    <dbReference type="NCBI Taxonomy" id="2587402"/>
    <lineage>
        <taxon>Eukaryota</taxon>
        <taxon>Fungi</taxon>
        <taxon>Dikarya</taxon>
        <taxon>Ascomycota</taxon>
        <taxon>Pezizomycotina</taxon>
        <taxon>Sordariomycetes</taxon>
        <taxon>Sordariomycetidae</taxon>
        <taxon>Sordariales</taxon>
        <taxon>Chaetomiaceae</taxon>
        <taxon>Parathielavia</taxon>
    </lineage>
</organism>
<name>A0AAN6U130_9PEZI</name>
<dbReference type="AlphaFoldDB" id="A0AAN6U130"/>
<reference evidence="2" key="2">
    <citation type="submission" date="2023-05" db="EMBL/GenBank/DDBJ databases">
        <authorList>
            <consortium name="Lawrence Berkeley National Laboratory"/>
            <person name="Steindorff A."/>
            <person name="Hensen N."/>
            <person name="Bonometti L."/>
            <person name="Westerberg I."/>
            <person name="Brannstrom I.O."/>
            <person name="Guillou S."/>
            <person name="Cros-Aarteil S."/>
            <person name="Calhoun S."/>
            <person name="Haridas S."/>
            <person name="Kuo A."/>
            <person name="Mondo S."/>
            <person name="Pangilinan J."/>
            <person name="Riley R."/>
            <person name="Labutti K."/>
            <person name="Andreopoulos B."/>
            <person name="Lipzen A."/>
            <person name="Chen C."/>
            <person name="Yanf M."/>
            <person name="Daum C."/>
            <person name="Ng V."/>
            <person name="Clum A."/>
            <person name="Ohm R."/>
            <person name="Martin F."/>
            <person name="Silar P."/>
            <person name="Natvig D."/>
            <person name="Lalanne C."/>
            <person name="Gautier V."/>
            <person name="Ament-Velasquez S.L."/>
            <person name="Kruys A."/>
            <person name="Hutchinson M.I."/>
            <person name="Powell A.J."/>
            <person name="Barry K."/>
            <person name="Miller A.N."/>
            <person name="Grigoriev I.V."/>
            <person name="Debuchy R."/>
            <person name="Gladieux P."/>
            <person name="Thoren M.H."/>
            <person name="Johannesson H."/>
        </authorList>
    </citation>
    <scope>NUCLEOTIDE SEQUENCE</scope>
    <source>
        <strain evidence="2">CBS 731.68</strain>
    </source>
</reference>
<gene>
    <name evidence="2" type="ORF">N657DRAFT_571789</name>
</gene>
<dbReference type="Proteomes" id="UP001302602">
    <property type="component" value="Unassembled WGS sequence"/>
</dbReference>
<feature type="chain" id="PRO_5042922689" evidence="1">
    <location>
        <begin position="22"/>
        <end position="99"/>
    </location>
</feature>
<accession>A0AAN6U130</accession>
<evidence type="ECO:0000313" key="3">
    <source>
        <dbReference type="Proteomes" id="UP001302602"/>
    </source>
</evidence>
<sequence length="99" mass="10813">MVKLSAISLAVVCALSPLAEAAACKNGLYYCGYNLLKKGKYQNEMIAENKRLGAPTDKYSLWYSLYYCGAGGDGWIRYITTCDQCVDGGSGKNDYCRLA</sequence>
<dbReference type="EMBL" id="MU853227">
    <property type="protein sequence ID" value="KAK4124339.1"/>
    <property type="molecule type" value="Genomic_DNA"/>
</dbReference>
<proteinExistence type="predicted"/>
<protein>
    <submittedName>
        <fullName evidence="2">Uncharacterized protein</fullName>
    </submittedName>
</protein>
<reference evidence="2" key="1">
    <citation type="journal article" date="2023" name="Mol. Phylogenet. Evol.">
        <title>Genome-scale phylogeny and comparative genomics of the fungal order Sordariales.</title>
        <authorList>
            <person name="Hensen N."/>
            <person name="Bonometti L."/>
            <person name="Westerberg I."/>
            <person name="Brannstrom I.O."/>
            <person name="Guillou S."/>
            <person name="Cros-Aarteil S."/>
            <person name="Calhoun S."/>
            <person name="Haridas S."/>
            <person name="Kuo A."/>
            <person name="Mondo S."/>
            <person name="Pangilinan J."/>
            <person name="Riley R."/>
            <person name="LaButti K."/>
            <person name="Andreopoulos B."/>
            <person name="Lipzen A."/>
            <person name="Chen C."/>
            <person name="Yan M."/>
            <person name="Daum C."/>
            <person name="Ng V."/>
            <person name="Clum A."/>
            <person name="Steindorff A."/>
            <person name="Ohm R.A."/>
            <person name="Martin F."/>
            <person name="Silar P."/>
            <person name="Natvig D.O."/>
            <person name="Lalanne C."/>
            <person name="Gautier V."/>
            <person name="Ament-Velasquez S.L."/>
            <person name="Kruys A."/>
            <person name="Hutchinson M.I."/>
            <person name="Powell A.J."/>
            <person name="Barry K."/>
            <person name="Miller A.N."/>
            <person name="Grigoriev I.V."/>
            <person name="Debuchy R."/>
            <person name="Gladieux P."/>
            <person name="Hiltunen Thoren M."/>
            <person name="Johannesson H."/>
        </authorList>
    </citation>
    <scope>NUCLEOTIDE SEQUENCE</scope>
    <source>
        <strain evidence="2">CBS 731.68</strain>
    </source>
</reference>
<dbReference type="GeneID" id="87825603"/>
<evidence type="ECO:0000256" key="1">
    <source>
        <dbReference type="SAM" id="SignalP"/>
    </source>
</evidence>
<evidence type="ECO:0000313" key="2">
    <source>
        <dbReference type="EMBL" id="KAK4124339.1"/>
    </source>
</evidence>
<keyword evidence="3" id="KW-1185">Reference proteome</keyword>
<comment type="caution">
    <text evidence="2">The sequence shown here is derived from an EMBL/GenBank/DDBJ whole genome shotgun (WGS) entry which is preliminary data.</text>
</comment>
<feature type="signal peptide" evidence="1">
    <location>
        <begin position="1"/>
        <end position="21"/>
    </location>
</feature>
<dbReference type="RefSeq" id="XP_062648110.1">
    <property type="nucleotide sequence ID" value="XM_062788833.1"/>
</dbReference>